<proteinExistence type="inferred from homology"/>
<evidence type="ECO:0000256" key="4">
    <source>
        <dbReference type="ARBA" id="ARBA00022694"/>
    </source>
</evidence>
<keyword evidence="5" id="KW-0413">Isomerase</keyword>
<keyword evidence="4" id="KW-0819">tRNA processing</keyword>
<dbReference type="KEGG" id="mfel:JPM2_1560"/>
<evidence type="ECO:0000259" key="6">
    <source>
        <dbReference type="Pfam" id="PF01509"/>
    </source>
</evidence>
<reference evidence="7 8" key="1">
    <citation type="submission" date="2020-01" db="EMBL/GenBank/DDBJ databases">
        <title>Complete genome sequence of Mycoplasma felis strain Myco-2.</title>
        <authorList>
            <person name="Kinoshita Y."/>
            <person name="Niwa H."/>
            <person name="Uchida-Fujii E."/>
            <person name="Nukada T."/>
        </authorList>
    </citation>
    <scope>NUCLEOTIDE SEQUENCE [LARGE SCALE GENOMIC DNA]</scope>
    <source>
        <strain evidence="7 8">Myco-2</strain>
    </source>
</reference>
<dbReference type="Pfam" id="PF01509">
    <property type="entry name" value="TruB_N"/>
    <property type="match status" value="1"/>
</dbReference>
<gene>
    <name evidence="7" type="primary">truB</name>
    <name evidence="7" type="ORF">JPM2_1560</name>
</gene>
<organism evidence="7 8">
    <name type="scientific">Mycoplasmopsis felis</name>
    <dbReference type="NCBI Taxonomy" id="33923"/>
    <lineage>
        <taxon>Bacteria</taxon>
        <taxon>Bacillati</taxon>
        <taxon>Mycoplasmatota</taxon>
        <taxon>Mycoplasmoidales</taxon>
        <taxon>Metamycoplasmataceae</taxon>
        <taxon>Mycoplasmopsis</taxon>
    </lineage>
</organism>
<dbReference type="InterPro" id="IPR014780">
    <property type="entry name" value="tRNA_psdUridine_synth_TruB"/>
</dbReference>
<feature type="domain" description="Pseudouridine synthase II N-terminal" evidence="6">
    <location>
        <begin position="23"/>
        <end position="170"/>
    </location>
</feature>
<evidence type="ECO:0000256" key="2">
    <source>
        <dbReference type="ARBA" id="ARBA00005642"/>
    </source>
</evidence>
<dbReference type="GO" id="GO:1990481">
    <property type="term" value="P:mRNA pseudouridine synthesis"/>
    <property type="evidence" value="ECO:0007669"/>
    <property type="project" value="TreeGrafter"/>
</dbReference>
<dbReference type="AlphaFoldDB" id="A0A809SI62"/>
<dbReference type="NCBIfam" id="TIGR00431">
    <property type="entry name" value="TruB"/>
    <property type="match status" value="1"/>
</dbReference>
<dbReference type="GO" id="GO:0003723">
    <property type="term" value="F:RNA binding"/>
    <property type="evidence" value="ECO:0007669"/>
    <property type="project" value="InterPro"/>
</dbReference>
<dbReference type="PANTHER" id="PTHR13767">
    <property type="entry name" value="TRNA-PSEUDOURIDINE SYNTHASE"/>
    <property type="match status" value="1"/>
</dbReference>
<dbReference type="PANTHER" id="PTHR13767:SF2">
    <property type="entry name" value="PSEUDOURIDYLATE SYNTHASE TRUB1"/>
    <property type="match status" value="1"/>
</dbReference>
<keyword evidence="8" id="KW-1185">Reference proteome</keyword>
<dbReference type="EC" id="5.4.99.25" evidence="3"/>
<comment type="similarity">
    <text evidence="2">Belongs to the pseudouridine synthase TruB family. Type 1 subfamily.</text>
</comment>
<evidence type="ECO:0000313" key="7">
    <source>
        <dbReference type="EMBL" id="BBU47463.1"/>
    </source>
</evidence>
<comment type="catalytic activity">
    <reaction evidence="1">
        <text>uridine(55) in tRNA = pseudouridine(55) in tRNA</text>
        <dbReference type="Rhea" id="RHEA:42532"/>
        <dbReference type="Rhea" id="RHEA-COMP:10101"/>
        <dbReference type="Rhea" id="RHEA-COMP:10102"/>
        <dbReference type="ChEBI" id="CHEBI:65314"/>
        <dbReference type="ChEBI" id="CHEBI:65315"/>
        <dbReference type="EC" id="5.4.99.25"/>
    </reaction>
</comment>
<dbReference type="Proteomes" id="UP000464317">
    <property type="component" value="Chromosome"/>
</dbReference>
<name>A0A809SI62_9BACT</name>
<dbReference type="Gene3D" id="3.30.2350.10">
    <property type="entry name" value="Pseudouridine synthase"/>
    <property type="match status" value="1"/>
</dbReference>
<evidence type="ECO:0000256" key="1">
    <source>
        <dbReference type="ARBA" id="ARBA00000385"/>
    </source>
</evidence>
<evidence type="ECO:0000256" key="3">
    <source>
        <dbReference type="ARBA" id="ARBA00012787"/>
    </source>
</evidence>
<dbReference type="InterPro" id="IPR002501">
    <property type="entry name" value="PsdUridine_synth_N"/>
</dbReference>
<dbReference type="RefSeq" id="WP_161552979.1">
    <property type="nucleotide sequence ID" value="NZ_AP022325.1"/>
</dbReference>
<dbReference type="InterPro" id="IPR020103">
    <property type="entry name" value="PsdUridine_synth_cat_dom_sf"/>
</dbReference>
<evidence type="ECO:0000313" key="8">
    <source>
        <dbReference type="Proteomes" id="UP000464317"/>
    </source>
</evidence>
<protein>
    <recommendedName>
        <fullName evidence="3">tRNA pseudouridine(55) synthase</fullName>
        <ecNumber evidence="3">5.4.99.25</ecNumber>
    </recommendedName>
</protein>
<dbReference type="GO" id="GO:0006400">
    <property type="term" value="P:tRNA modification"/>
    <property type="evidence" value="ECO:0007669"/>
    <property type="project" value="TreeGrafter"/>
</dbReference>
<accession>A0A809SI62</accession>
<dbReference type="GO" id="GO:0160148">
    <property type="term" value="F:tRNA pseudouridine(55) synthase activity"/>
    <property type="evidence" value="ECO:0007669"/>
    <property type="project" value="UniProtKB-EC"/>
</dbReference>
<dbReference type="EMBL" id="AP022325">
    <property type="protein sequence ID" value="BBU47463.1"/>
    <property type="molecule type" value="Genomic_DNA"/>
</dbReference>
<evidence type="ECO:0000256" key="5">
    <source>
        <dbReference type="ARBA" id="ARBA00023235"/>
    </source>
</evidence>
<dbReference type="SUPFAM" id="SSF55120">
    <property type="entry name" value="Pseudouridine synthase"/>
    <property type="match status" value="1"/>
</dbReference>
<sequence length="285" mass="33079">MFYKYHKETNAFSNQTIRQLGKELKVNKVGHTGILDPLASGLMIIATDYDTKLLEYIANKNKVYIATSKLHWNSETLDITGNLTYQENKKVSIEQLKKAIELVCSRTTQIPPKYSAKKINGQRAYDLARENKEFSIKEQKIKVLEYELLNFDYEKQEYIIKFNVSEGTYIRTLLYDISLELNTVSAMSSLKRTGVGNVLLDDLKEKEYQAISLNDLFDVEMYFINKEQAKIIMNGQIIKIKTKNELVFLLNPITKEVCCVGIVKDNIFYPKKVFNERLVWNNLKI</sequence>